<proteinExistence type="predicted"/>
<dbReference type="SUPFAM" id="SSF82185">
    <property type="entry name" value="Histone H3 K4-specific methyltransferase SET7/9 N-terminal domain"/>
    <property type="match status" value="1"/>
</dbReference>
<protein>
    <submittedName>
        <fullName evidence="1">Uncharacterized protein</fullName>
    </submittedName>
</protein>
<evidence type="ECO:0000313" key="1">
    <source>
        <dbReference type="EMBL" id="GAG81456.1"/>
    </source>
</evidence>
<dbReference type="Pfam" id="PF07661">
    <property type="entry name" value="MORN_2"/>
    <property type="match status" value="2"/>
</dbReference>
<sequence>ITKSYYESGALKTEIYYKNGKAEGFAKIYFKSGEIYCIDTYKDDQQIKRKIYDNKGKLEYEQDFPYMEEN</sequence>
<reference evidence="1" key="1">
    <citation type="journal article" date="2014" name="Front. Microbiol.">
        <title>High frequency of phylogenetically diverse reductive dehalogenase-homologous genes in deep subseafloor sedimentary metagenomes.</title>
        <authorList>
            <person name="Kawai M."/>
            <person name="Futagami T."/>
            <person name="Toyoda A."/>
            <person name="Takaki Y."/>
            <person name="Nishi S."/>
            <person name="Hori S."/>
            <person name="Arai W."/>
            <person name="Tsubouchi T."/>
            <person name="Morono Y."/>
            <person name="Uchiyama I."/>
            <person name="Ito T."/>
            <person name="Fujiyama A."/>
            <person name="Inagaki F."/>
            <person name="Takami H."/>
        </authorList>
    </citation>
    <scope>NUCLEOTIDE SEQUENCE</scope>
    <source>
        <strain evidence="1">Expedition CK06-06</strain>
    </source>
</reference>
<dbReference type="AlphaFoldDB" id="X1CAY6"/>
<dbReference type="Gene3D" id="2.20.110.10">
    <property type="entry name" value="Histone H3 K4-specific methyltransferase SET7/9 N-terminal domain"/>
    <property type="match status" value="1"/>
</dbReference>
<gene>
    <name evidence="1" type="ORF">S01H4_21642</name>
</gene>
<feature type="non-terminal residue" evidence="1">
    <location>
        <position position="1"/>
    </location>
</feature>
<organism evidence="1">
    <name type="scientific">marine sediment metagenome</name>
    <dbReference type="NCBI Taxonomy" id="412755"/>
    <lineage>
        <taxon>unclassified sequences</taxon>
        <taxon>metagenomes</taxon>
        <taxon>ecological metagenomes</taxon>
    </lineage>
</organism>
<accession>X1CAY6</accession>
<name>X1CAY6_9ZZZZ</name>
<comment type="caution">
    <text evidence="1">The sequence shown here is derived from an EMBL/GenBank/DDBJ whole genome shotgun (WGS) entry which is preliminary data.</text>
</comment>
<dbReference type="EMBL" id="BART01009824">
    <property type="protein sequence ID" value="GAG81456.1"/>
    <property type="molecule type" value="Genomic_DNA"/>
</dbReference>
<dbReference type="InterPro" id="IPR011652">
    <property type="entry name" value="MORN_2"/>
</dbReference>